<keyword evidence="6" id="KW-1185">Reference proteome</keyword>
<keyword evidence="3" id="KW-0949">S-adenosyl-L-methionine</keyword>
<dbReference type="InterPro" id="IPR029063">
    <property type="entry name" value="SAM-dependent_MTases_sf"/>
</dbReference>
<dbReference type="PANTHER" id="PTHR11746">
    <property type="entry name" value="O-METHYLTRANSFERASE"/>
    <property type="match status" value="1"/>
</dbReference>
<keyword evidence="2" id="KW-0808">Transferase</keyword>
<protein>
    <recommendedName>
        <fullName evidence="4">O-methyltransferase C-terminal domain-containing protein</fullName>
    </recommendedName>
</protein>
<dbReference type="Gene3D" id="3.40.50.150">
    <property type="entry name" value="Vaccinia Virus protein VP39"/>
    <property type="match status" value="1"/>
</dbReference>
<gene>
    <name evidence="5" type="ORF">DCAR_0313842</name>
</gene>
<dbReference type="SUPFAM" id="SSF53335">
    <property type="entry name" value="S-adenosyl-L-methionine-dependent methyltransferases"/>
    <property type="match status" value="1"/>
</dbReference>
<evidence type="ECO:0000313" key="6">
    <source>
        <dbReference type="Proteomes" id="UP000077755"/>
    </source>
</evidence>
<evidence type="ECO:0000256" key="1">
    <source>
        <dbReference type="ARBA" id="ARBA00022603"/>
    </source>
</evidence>
<evidence type="ECO:0000256" key="2">
    <source>
        <dbReference type="ARBA" id="ARBA00022679"/>
    </source>
</evidence>
<dbReference type="InterPro" id="IPR001077">
    <property type="entry name" value="COMT_C"/>
</dbReference>
<dbReference type="EMBL" id="CP093345">
    <property type="protein sequence ID" value="WOG94546.1"/>
    <property type="molecule type" value="Genomic_DNA"/>
</dbReference>
<feature type="domain" description="O-methyltransferase C-terminal" evidence="4">
    <location>
        <begin position="1"/>
        <end position="94"/>
    </location>
</feature>
<evidence type="ECO:0000259" key="4">
    <source>
        <dbReference type="Pfam" id="PF00891"/>
    </source>
</evidence>
<dbReference type="GO" id="GO:0032259">
    <property type="term" value="P:methylation"/>
    <property type="evidence" value="ECO:0007669"/>
    <property type="project" value="UniProtKB-KW"/>
</dbReference>
<evidence type="ECO:0000313" key="5">
    <source>
        <dbReference type="EMBL" id="WOG94546.1"/>
    </source>
</evidence>
<keyword evidence="1" id="KW-0489">Methyltransferase</keyword>
<dbReference type="GO" id="GO:0008171">
    <property type="term" value="F:O-methyltransferase activity"/>
    <property type="evidence" value="ECO:0007669"/>
    <property type="project" value="InterPro"/>
</dbReference>
<dbReference type="Pfam" id="PF00891">
    <property type="entry name" value="Methyltransf_2"/>
    <property type="match status" value="1"/>
</dbReference>
<evidence type="ECO:0000256" key="3">
    <source>
        <dbReference type="ARBA" id="ARBA00022691"/>
    </source>
</evidence>
<sequence>MFEAVPKGEVVLLQRVLHDWTDEESVKILKKCYEAIPDHGKVVIMEMILTEMPEDNVIAKNTSQVDIRMMLYTSGGKERTVREFQMLGKEAGFAGSKYACGADLYGVVELFKKM</sequence>
<dbReference type="Proteomes" id="UP000077755">
    <property type="component" value="Chromosome 3"/>
</dbReference>
<dbReference type="InterPro" id="IPR016461">
    <property type="entry name" value="COMT-like"/>
</dbReference>
<reference evidence="5" key="1">
    <citation type="journal article" date="2016" name="Nat. Genet.">
        <title>A high-quality carrot genome assembly provides new insights into carotenoid accumulation and asterid genome evolution.</title>
        <authorList>
            <person name="Iorizzo M."/>
            <person name="Ellison S."/>
            <person name="Senalik D."/>
            <person name="Zeng P."/>
            <person name="Satapoomin P."/>
            <person name="Huang J."/>
            <person name="Bowman M."/>
            <person name="Iovene M."/>
            <person name="Sanseverino W."/>
            <person name="Cavagnaro P."/>
            <person name="Yildiz M."/>
            <person name="Macko-Podgorni A."/>
            <person name="Moranska E."/>
            <person name="Grzebelus E."/>
            <person name="Grzebelus D."/>
            <person name="Ashrafi H."/>
            <person name="Zheng Z."/>
            <person name="Cheng S."/>
            <person name="Spooner D."/>
            <person name="Van Deynze A."/>
            <person name="Simon P."/>
        </authorList>
    </citation>
    <scope>NUCLEOTIDE SEQUENCE</scope>
    <source>
        <tissue evidence="5">Leaf</tissue>
    </source>
</reference>
<name>A0AAF1AW27_DAUCS</name>
<proteinExistence type="predicted"/>
<organism evidence="5 6">
    <name type="scientific">Daucus carota subsp. sativus</name>
    <name type="common">Carrot</name>
    <dbReference type="NCBI Taxonomy" id="79200"/>
    <lineage>
        <taxon>Eukaryota</taxon>
        <taxon>Viridiplantae</taxon>
        <taxon>Streptophyta</taxon>
        <taxon>Embryophyta</taxon>
        <taxon>Tracheophyta</taxon>
        <taxon>Spermatophyta</taxon>
        <taxon>Magnoliopsida</taxon>
        <taxon>eudicotyledons</taxon>
        <taxon>Gunneridae</taxon>
        <taxon>Pentapetalae</taxon>
        <taxon>asterids</taxon>
        <taxon>campanulids</taxon>
        <taxon>Apiales</taxon>
        <taxon>Apiaceae</taxon>
        <taxon>Apioideae</taxon>
        <taxon>Scandiceae</taxon>
        <taxon>Daucinae</taxon>
        <taxon>Daucus</taxon>
        <taxon>Daucus sect. Daucus</taxon>
    </lineage>
</organism>
<dbReference type="AlphaFoldDB" id="A0AAF1AW27"/>
<reference evidence="5" key="2">
    <citation type="submission" date="2022-03" db="EMBL/GenBank/DDBJ databases">
        <title>Draft title - Genomic analysis of global carrot germplasm unveils the trajectory of domestication and the origin of high carotenoid orange carrot.</title>
        <authorList>
            <person name="Iorizzo M."/>
            <person name="Ellison S."/>
            <person name="Senalik D."/>
            <person name="Macko-Podgorni A."/>
            <person name="Grzebelus D."/>
            <person name="Bostan H."/>
            <person name="Rolling W."/>
            <person name="Curaba J."/>
            <person name="Simon P."/>
        </authorList>
    </citation>
    <scope>NUCLEOTIDE SEQUENCE</scope>
    <source>
        <tissue evidence="5">Leaf</tissue>
    </source>
</reference>
<accession>A0AAF1AW27</accession>
<dbReference type="PROSITE" id="PS51683">
    <property type="entry name" value="SAM_OMT_II"/>
    <property type="match status" value="1"/>
</dbReference>